<comment type="caution">
    <text evidence="2">The sequence shown here is derived from an EMBL/GenBank/DDBJ whole genome shotgun (WGS) entry which is preliminary data.</text>
</comment>
<reference evidence="2 3" key="1">
    <citation type="submission" date="2014-11" db="EMBL/GenBank/DDBJ databases">
        <title>Genomics and ecophysiology of heterotrophic nitrogen fixing bacteria isolated from estuarine surface water.</title>
        <authorList>
            <person name="Bentzon-Tilia M."/>
            <person name="Severin I."/>
            <person name="Hansen L.H."/>
            <person name="Riemann L."/>
        </authorList>
    </citation>
    <scope>NUCLEOTIDE SEQUENCE [LARGE SCALE GENOMIC DNA]</scope>
    <source>
        <strain evidence="2 3">BAL398</strain>
    </source>
</reference>
<dbReference type="EMBL" id="JXXE01000034">
    <property type="protein sequence ID" value="KIZ47851.1"/>
    <property type="molecule type" value="Genomic_DNA"/>
</dbReference>
<dbReference type="Proteomes" id="UP000032515">
    <property type="component" value="Unassembled WGS sequence"/>
</dbReference>
<sequence length="139" mass="15684">MSIEFDPLAGQRPAPIPLNLTKPFWDGAQDKKLMLQYCTQSGKYQFYPRPVSVYTGGRDLEWREASGKGHVYSFSLSYKAPPPFKDVKPYIVASIELEEGVRILTNIVNCDPSTVRIDMPVRLTWVLAGTVNYPVFEPA</sequence>
<dbReference type="PATRIC" id="fig|1076.23.peg.4409"/>
<dbReference type="InterPro" id="IPR012340">
    <property type="entry name" value="NA-bd_OB-fold"/>
</dbReference>
<dbReference type="SUPFAM" id="SSF50249">
    <property type="entry name" value="Nucleic acid-binding proteins"/>
    <property type="match status" value="1"/>
</dbReference>
<dbReference type="InterPro" id="IPR002878">
    <property type="entry name" value="ChsH2_C"/>
</dbReference>
<evidence type="ECO:0000313" key="2">
    <source>
        <dbReference type="EMBL" id="KIZ47851.1"/>
    </source>
</evidence>
<dbReference type="AlphaFoldDB" id="A0A0D7F4Y9"/>
<gene>
    <name evidence="2" type="ORF">OO17_01840</name>
</gene>
<dbReference type="Pfam" id="PF01796">
    <property type="entry name" value="OB_ChsH2_C"/>
    <property type="match status" value="1"/>
</dbReference>
<feature type="domain" description="ChsH2 C-terminal OB-fold" evidence="1">
    <location>
        <begin position="62"/>
        <end position="126"/>
    </location>
</feature>
<accession>A0A0D7F4Y9</accession>
<evidence type="ECO:0000313" key="3">
    <source>
        <dbReference type="Proteomes" id="UP000032515"/>
    </source>
</evidence>
<organism evidence="2 3">
    <name type="scientific">Rhodopseudomonas palustris</name>
    <dbReference type="NCBI Taxonomy" id="1076"/>
    <lineage>
        <taxon>Bacteria</taxon>
        <taxon>Pseudomonadati</taxon>
        <taxon>Pseudomonadota</taxon>
        <taxon>Alphaproteobacteria</taxon>
        <taxon>Hyphomicrobiales</taxon>
        <taxon>Nitrobacteraceae</taxon>
        <taxon>Rhodopseudomonas</taxon>
    </lineage>
</organism>
<dbReference type="RefSeq" id="WP_044404963.1">
    <property type="nucleotide sequence ID" value="NZ_JXXE01000034.1"/>
</dbReference>
<protein>
    <recommendedName>
        <fullName evidence="1">ChsH2 C-terminal OB-fold domain-containing protein</fullName>
    </recommendedName>
</protein>
<proteinExistence type="predicted"/>
<name>A0A0D7F4Y9_RHOPL</name>
<dbReference type="Gene3D" id="6.10.30.10">
    <property type="match status" value="1"/>
</dbReference>
<dbReference type="PANTHER" id="PTHR34075:SF5">
    <property type="entry name" value="BLR3430 PROTEIN"/>
    <property type="match status" value="1"/>
</dbReference>
<evidence type="ECO:0000259" key="1">
    <source>
        <dbReference type="Pfam" id="PF01796"/>
    </source>
</evidence>
<dbReference type="InterPro" id="IPR052513">
    <property type="entry name" value="Thioester_dehydratase-like"/>
</dbReference>
<dbReference type="OrthoDB" id="7595207at2"/>
<dbReference type="PANTHER" id="PTHR34075">
    <property type="entry name" value="BLR3430 PROTEIN"/>
    <property type="match status" value="1"/>
</dbReference>